<keyword evidence="18" id="KW-1185">Reference proteome</keyword>
<evidence type="ECO:0000256" key="8">
    <source>
        <dbReference type="ARBA" id="ARBA00022692"/>
    </source>
</evidence>
<dbReference type="Proteomes" id="UP000486602">
    <property type="component" value="Unassembled WGS sequence"/>
</dbReference>
<gene>
    <name evidence="17" type="primary">pssA</name>
    <name evidence="17" type="ORF">G3O08_15640</name>
</gene>
<feature type="transmembrane region" description="Helical" evidence="16">
    <location>
        <begin position="7"/>
        <end position="27"/>
    </location>
</feature>
<dbReference type="PROSITE" id="PS00379">
    <property type="entry name" value="CDP_ALCOHOL_P_TRANSF"/>
    <property type="match status" value="1"/>
</dbReference>
<evidence type="ECO:0000256" key="15">
    <source>
        <dbReference type="RuleBase" id="RU003750"/>
    </source>
</evidence>
<evidence type="ECO:0000256" key="10">
    <source>
        <dbReference type="ARBA" id="ARBA00023098"/>
    </source>
</evidence>
<organism evidence="17 18">
    <name type="scientific">Cryomorpha ignava</name>
    <dbReference type="NCBI Taxonomy" id="101383"/>
    <lineage>
        <taxon>Bacteria</taxon>
        <taxon>Pseudomonadati</taxon>
        <taxon>Bacteroidota</taxon>
        <taxon>Flavobacteriia</taxon>
        <taxon>Flavobacteriales</taxon>
        <taxon>Cryomorphaceae</taxon>
        <taxon>Cryomorpha</taxon>
    </lineage>
</organism>
<protein>
    <recommendedName>
        <fullName evidence="5">CDP-diacylglycerol--serine O-phosphatidyltransferase</fullName>
        <ecNumber evidence="4">2.7.8.8</ecNumber>
    </recommendedName>
    <alternativeName>
        <fullName evidence="14">Phosphatidylserine synthase</fullName>
    </alternativeName>
</protein>
<evidence type="ECO:0000313" key="18">
    <source>
        <dbReference type="Proteomes" id="UP000486602"/>
    </source>
</evidence>
<proteinExistence type="inferred from homology"/>
<evidence type="ECO:0000256" key="9">
    <source>
        <dbReference type="ARBA" id="ARBA00022989"/>
    </source>
</evidence>
<feature type="transmembrane region" description="Helical" evidence="16">
    <location>
        <begin position="157"/>
        <end position="181"/>
    </location>
</feature>
<evidence type="ECO:0000256" key="11">
    <source>
        <dbReference type="ARBA" id="ARBA00023136"/>
    </source>
</evidence>
<keyword evidence="10" id="KW-0443">Lipid metabolism</keyword>
<dbReference type="PANTHER" id="PTHR14269:SF61">
    <property type="entry name" value="CDP-DIACYLGLYCEROL--SERINE O-PHOSPHATIDYLTRANSFERASE"/>
    <property type="match status" value="1"/>
</dbReference>
<dbReference type="GO" id="GO:0008654">
    <property type="term" value="P:phospholipid biosynthetic process"/>
    <property type="evidence" value="ECO:0007669"/>
    <property type="project" value="UniProtKB-KW"/>
</dbReference>
<evidence type="ECO:0000256" key="7">
    <source>
        <dbReference type="ARBA" id="ARBA00022679"/>
    </source>
</evidence>
<feature type="transmembrane region" description="Helical" evidence="16">
    <location>
        <begin position="33"/>
        <end position="56"/>
    </location>
</feature>
<evidence type="ECO:0000256" key="5">
    <source>
        <dbReference type="ARBA" id="ARBA00017171"/>
    </source>
</evidence>
<comment type="catalytic activity">
    <reaction evidence="1">
        <text>a CDP-1,2-diacyl-sn-glycerol + L-serine = a 1,2-diacyl-sn-glycero-3-phospho-L-serine + CMP + H(+)</text>
        <dbReference type="Rhea" id="RHEA:16913"/>
        <dbReference type="ChEBI" id="CHEBI:15378"/>
        <dbReference type="ChEBI" id="CHEBI:33384"/>
        <dbReference type="ChEBI" id="CHEBI:57262"/>
        <dbReference type="ChEBI" id="CHEBI:58332"/>
        <dbReference type="ChEBI" id="CHEBI:60377"/>
        <dbReference type="EC" id="2.7.8.8"/>
    </reaction>
</comment>
<dbReference type="InterPro" id="IPR048254">
    <property type="entry name" value="CDP_ALCOHOL_P_TRANSF_CS"/>
</dbReference>
<evidence type="ECO:0000256" key="1">
    <source>
        <dbReference type="ARBA" id="ARBA00000287"/>
    </source>
</evidence>
<dbReference type="Pfam" id="PF01066">
    <property type="entry name" value="CDP-OH_P_transf"/>
    <property type="match status" value="1"/>
</dbReference>
<feature type="transmembrane region" description="Helical" evidence="16">
    <location>
        <begin position="95"/>
        <end position="114"/>
    </location>
</feature>
<evidence type="ECO:0000313" key="17">
    <source>
        <dbReference type="EMBL" id="NEN24933.1"/>
    </source>
</evidence>
<keyword evidence="6" id="KW-0444">Lipid biosynthesis</keyword>
<feature type="transmembrane region" description="Helical" evidence="16">
    <location>
        <begin position="68"/>
        <end position="89"/>
    </location>
</feature>
<dbReference type="GO" id="GO:0012505">
    <property type="term" value="C:endomembrane system"/>
    <property type="evidence" value="ECO:0007669"/>
    <property type="project" value="UniProtKB-SubCell"/>
</dbReference>
<dbReference type="Gene3D" id="1.20.120.1760">
    <property type="match status" value="1"/>
</dbReference>
<dbReference type="RefSeq" id="WP_163286324.1">
    <property type="nucleotide sequence ID" value="NZ_JAAGVY010000036.1"/>
</dbReference>
<evidence type="ECO:0000256" key="2">
    <source>
        <dbReference type="ARBA" id="ARBA00004127"/>
    </source>
</evidence>
<keyword evidence="13" id="KW-1208">Phospholipid metabolism</keyword>
<feature type="transmembrane region" description="Helical" evidence="16">
    <location>
        <begin position="202"/>
        <end position="230"/>
    </location>
</feature>
<dbReference type="AlphaFoldDB" id="A0A7K3WTA9"/>
<dbReference type="GO" id="GO:0016020">
    <property type="term" value="C:membrane"/>
    <property type="evidence" value="ECO:0007669"/>
    <property type="project" value="InterPro"/>
</dbReference>
<reference evidence="17 18" key="1">
    <citation type="submission" date="2020-02" db="EMBL/GenBank/DDBJ databases">
        <title>Out from the shadows clarifying the taxonomy of the family Cryomorphaceae and related taxa by utilizing the GTDB taxonomic framework.</title>
        <authorList>
            <person name="Bowman J.P."/>
        </authorList>
    </citation>
    <scope>NUCLEOTIDE SEQUENCE [LARGE SCALE GENOMIC DNA]</scope>
    <source>
        <strain evidence="17 18">QSSC 1-22</strain>
    </source>
</reference>
<evidence type="ECO:0000256" key="16">
    <source>
        <dbReference type="SAM" id="Phobius"/>
    </source>
</evidence>
<name>A0A7K3WTA9_9FLAO</name>
<evidence type="ECO:0000256" key="12">
    <source>
        <dbReference type="ARBA" id="ARBA00023209"/>
    </source>
</evidence>
<evidence type="ECO:0000256" key="3">
    <source>
        <dbReference type="ARBA" id="ARBA00010441"/>
    </source>
</evidence>
<evidence type="ECO:0000256" key="4">
    <source>
        <dbReference type="ARBA" id="ARBA00013174"/>
    </source>
</evidence>
<sequence length="239" mass="26000">MKVKYQIPNIITLSNLLCGAISVYFVTQGNLPLAAILILAGAFLDFFDGLAARLLGVSGEMGKQLDSLADLISFGLAPAFIAMHLAGAFANDVAFSIWAFTPIIIAPFAAYRLAKFNIDERQTTDFIGLASPSNALFWLSIPLILAYSNTSSGLGSVYLAFAESQISINIAALVISILMISEIRFFSLKFKSLKWTGNELRFILILGSLALLIAFGVQALPIILLLYFILSIIDYFIKK</sequence>
<dbReference type="InterPro" id="IPR000462">
    <property type="entry name" value="CDP-OH_P_trans"/>
</dbReference>
<comment type="caution">
    <text evidence="17">The sequence shown here is derived from an EMBL/GenBank/DDBJ whole genome shotgun (WGS) entry which is preliminary data.</text>
</comment>
<evidence type="ECO:0000256" key="14">
    <source>
        <dbReference type="ARBA" id="ARBA00032361"/>
    </source>
</evidence>
<keyword evidence="7 15" id="KW-0808">Transferase</keyword>
<dbReference type="PANTHER" id="PTHR14269">
    <property type="entry name" value="CDP-DIACYLGLYCEROL--GLYCEROL-3-PHOSPHATE 3-PHOSPHATIDYLTRANSFERASE-RELATED"/>
    <property type="match status" value="1"/>
</dbReference>
<comment type="subcellular location">
    <subcellularLocation>
        <location evidence="2">Endomembrane system</location>
        <topology evidence="2">Multi-pass membrane protein</topology>
    </subcellularLocation>
</comment>
<accession>A0A7K3WTA9</accession>
<dbReference type="InterPro" id="IPR004533">
    <property type="entry name" value="CDP-diaglyc--ser_O-PTrfase"/>
</dbReference>
<dbReference type="EC" id="2.7.8.8" evidence="4"/>
<evidence type="ECO:0000256" key="13">
    <source>
        <dbReference type="ARBA" id="ARBA00023264"/>
    </source>
</evidence>
<keyword evidence="9 16" id="KW-1133">Transmembrane helix</keyword>
<keyword evidence="11 16" id="KW-0472">Membrane</keyword>
<dbReference type="EMBL" id="JAAGVY010000036">
    <property type="protein sequence ID" value="NEN24933.1"/>
    <property type="molecule type" value="Genomic_DNA"/>
</dbReference>
<feature type="transmembrane region" description="Helical" evidence="16">
    <location>
        <begin position="126"/>
        <end position="145"/>
    </location>
</feature>
<dbReference type="InterPro" id="IPR050324">
    <property type="entry name" value="CDP-alcohol_PTase-I"/>
</dbReference>
<dbReference type="InterPro" id="IPR043130">
    <property type="entry name" value="CDP-OH_PTrfase_TM_dom"/>
</dbReference>
<dbReference type="NCBIfam" id="TIGR00473">
    <property type="entry name" value="pssA"/>
    <property type="match status" value="1"/>
</dbReference>
<dbReference type="GO" id="GO:0003882">
    <property type="term" value="F:CDP-diacylglycerol-serine O-phosphatidyltransferase activity"/>
    <property type="evidence" value="ECO:0007669"/>
    <property type="project" value="UniProtKB-EC"/>
</dbReference>
<keyword evidence="12" id="KW-0594">Phospholipid biosynthesis</keyword>
<keyword evidence="8 16" id="KW-0812">Transmembrane</keyword>
<evidence type="ECO:0000256" key="6">
    <source>
        <dbReference type="ARBA" id="ARBA00022516"/>
    </source>
</evidence>
<comment type="similarity">
    <text evidence="3 15">Belongs to the CDP-alcohol phosphatidyltransferase class-I family.</text>
</comment>